<dbReference type="SMART" id="SM00060">
    <property type="entry name" value="FN3"/>
    <property type="match status" value="1"/>
</dbReference>
<accession>A0A0G0GIP8</accession>
<feature type="compositionally biased region" description="Low complexity" evidence="1">
    <location>
        <begin position="129"/>
        <end position="146"/>
    </location>
</feature>
<keyword evidence="2" id="KW-0812">Transmembrane</keyword>
<reference evidence="4 5" key="1">
    <citation type="journal article" date="2015" name="Nature">
        <title>rRNA introns, odd ribosomes, and small enigmatic genomes across a large radiation of phyla.</title>
        <authorList>
            <person name="Brown C.T."/>
            <person name="Hug L.A."/>
            <person name="Thomas B.C."/>
            <person name="Sharon I."/>
            <person name="Castelle C.J."/>
            <person name="Singh A."/>
            <person name="Wilkins M.J."/>
            <person name="Williams K.H."/>
            <person name="Banfield J.F."/>
        </authorList>
    </citation>
    <scope>NUCLEOTIDE SEQUENCE [LARGE SCALE GENOMIC DNA]</scope>
</reference>
<organism evidence="4 5">
    <name type="scientific">Candidatus Roizmanbacteria bacterium GW2011_GWC2_37_13</name>
    <dbReference type="NCBI Taxonomy" id="1618486"/>
    <lineage>
        <taxon>Bacteria</taxon>
        <taxon>Candidatus Roizmaniibacteriota</taxon>
    </lineage>
</organism>
<protein>
    <submittedName>
        <fullName evidence="4">Putative secreted protein containing fibronectin type III-like protein</fullName>
    </submittedName>
</protein>
<gene>
    <name evidence="4" type="ORF">US40_C0004G0020</name>
</gene>
<evidence type="ECO:0000259" key="3">
    <source>
        <dbReference type="PROSITE" id="PS50853"/>
    </source>
</evidence>
<dbReference type="InterPro" id="IPR003961">
    <property type="entry name" value="FN3_dom"/>
</dbReference>
<proteinExistence type="predicted"/>
<keyword evidence="2" id="KW-1133">Transmembrane helix</keyword>
<evidence type="ECO:0000256" key="2">
    <source>
        <dbReference type="SAM" id="Phobius"/>
    </source>
</evidence>
<dbReference type="InterPro" id="IPR013783">
    <property type="entry name" value="Ig-like_fold"/>
</dbReference>
<dbReference type="AlphaFoldDB" id="A0A0G0GIP8"/>
<dbReference type="SUPFAM" id="SSF49363">
    <property type="entry name" value="Purple acid phosphatase, N-terminal domain"/>
    <property type="match status" value="1"/>
</dbReference>
<dbReference type="CDD" id="cd00063">
    <property type="entry name" value="FN3"/>
    <property type="match status" value="1"/>
</dbReference>
<dbReference type="InterPro" id="IPR015914">
    <property type="entry name" value="PAPs_N"/>
</dbReference>
<dbReference type="Pfam" id="PF16656">
    <property type="entry name" value="Pur_ac_phosph_N"/>
    <property type="match status" value="1"/>
</dbReference>
<feature type="domain" description="Fibronectin type-III" evidence="3">
    <location>
        <begin position="38"/>
        <end position="133"/>
    </location>
</feature>
<name>A0A0G0GIP8_9BACT</name>
<dbReference type="PROSITE" id="PS50853">
    <property type="entry name" value="FN3"/>
    <property type="match status" value="1"/>
</dbReference>
<comment type="caution">
    <text evidence="4">The sequence shown here is derived from an EMBL/GenBank/DDBJ whole genome shotgun (WGS) entry which is preliminary data.</text>
</comment>
<dbReference type="Gene3D" id="2.60.40.10">
    <property type="entry name" value="Immunoglobulins"/>
    <property type="match status" value="1"/>
</dbReference>
<evidence type="ECO:0000256" key="1">
    <source>
        <dbReference type="SAM" id="MobiDB-lite"/>
    </source>
</evidence>
<feature type="transmembrane region" description="Helical" evidence="2">
    <location>
        <begin position="9"/>
        <end position="30"/>
    </location>
</feature>
<feature type="region of interest" description="Disordered" evidence="1">
    <location>
        <begin position="128"/>
        <end position="154"/>
    </location>
</feature>
<dbReference type="Proteomes" id="UP000034917">
    <property type="component" value="Unassembled WGS sequence"/>
</dbReference>
<keyword evidence="2" id="KW-0472">Membrane</keyword>
<evidence type="ECO:0000313" key="4">
    <source>
        <dbReference type="EMBL" id="KKQ25985.1"/>
    </source>
</evidence>
<sequence length="191" mass="20382">MNNPALKKILAIVIGIILFIILVFAAFRIFGTQAADLEPVDVVVSNIEKNSAQLSWATGTDTQAVVEYGTSPTALNFFAPEATKGKTHSLDLTLLSPSTTYYFDIRVGDKKYDNGGVPWTFTTKGVENSVVPSPSPTSSAATQPTPIQTLEIPDGTSGCTETDCEAIKAKLGKGCSTQDYFLCVKKLTPTP</sequence>
<dbReference type="EMBL" id="LBSV01000004">
    <property type="protein sequence ID" value="KKQ25985.1"/>
    <property type="molecule type" value="Genomic_DNA"/>
</dbReference>
<dbReference type="GO" id="GO:0046872">
    <property type="term" value="F:metal ion binding"/>
    <property type="evidence" value="ECO:0007669"/>
    <property type="project" value="InterPro"/>
</dbReference>
<dbReference type="InterPro" id="IPR008963">
    <property type="entry name" value="Purple_acid_Pase-like_N"/>
</dbReference>
<dbReference type="GO" id="GO:0003993">
    <property type="term" value="F:acid phosphatase activity"/>
    <property type="evidence" value="ECO:0007669"/>
    <property type="project" value="InterPro"/>
</dbReference>
<evidence type="ECO:0000313" key="5">
    <source>
        <dbReference type="Proteomes" id="UP000034917"/>
    </source>
</evidence>